<dbReference type="GO" id="GO:0016787">
    <property type="term" value="F:hydrolase activity"/>
    <property type="evidence" value="ECO:0007669"/>
    <property type="project" value="UniProtKB-KW"/>
</dbReference>
<dbReference type="Pfam" id="PF00561">
    <property type="entry name" value="Abhydrolase_1"/>
    <property type="match status" value="1"/>
</dbReference>
<dbReference type="PANTHER" id="PTHR43798">
    <property type="entry name" value="MONOACYLGLYCEROL LIPASE"/>
    <property type="match status" value="1"/>
</dbReference>
<gene>
    <name evidence="3" type="ORF">PCO31110_00945</name>
</gene>
<dbReference type="AlphaFoldDB" id="A0A5E4SSY5"/>
<dbReference type="GO" id="GO:0016020">
    <property type="term" value="C:membrane"/>
    <property type="evidence" value="ECO:0007669"/>
    <property type="project" value="TreeGrafter"/>
</dbReference>
<dbReference type="RefSeq" id="WP_150689736.1">
    <property type="nucleotide sequence ID" value="NZ_CABPSJ010000001.1"/>
</dbReference>
<evidence type="ECO:0000313" key="4">
    <source>
        <dbReference type="Proteomes" id="UP000337189"/>
    </source>
</evidence>
<feature type="domain" description="AB hydrolase-1" evidence="2">
    <location>
        <begin position="20"/>
        <end position="242"/>
    </location>
</feature>
<dbReference type="EMBL" id="CABPSJ010000001">
    <property type="protein sequence ID" value="VVD77364.1"/>
    <property type="molecule type" value="Genomic_DNA"/>
</dbReference>
<reference evidence="3 4" key="1">
    <citation type="submission" date="2019-08" db="EMBL/GenBank/DDBJ databases">
        <authorList>
            <person name="Peeters C."/>
        </authorList>
    </citation>
    <scope>NUCLEOTIDE SEQUENCE [LARGE SCALE GENOMIC DNA]</scope>
    <source>
        <strain evidence="3 4">LMG 31110</strain>
    </source>
</reference>
<dbReference type="SUPFAM" id="SSF53474">
    <property type="entry name" value="alpha/beta-Hydrolases"/>
    <property type="match status" value="1"/>
</dbReference>
<dbReference type="InterPro" id="IPR050266">
    <property type="entry name" value="AB_hydrolase_sf"/>
</dbReference>
<dbReference type="InterPro" id="IPR029058">
    <property type="entry name" value="AB_hydrolase_fold"/>
</dbReference>
<organism evidence="3 4">
    <name type="scientific">Pandoraea communis</name>
    <dbReference type="NCBI Taxonomy" id="2508297"/>
    <lineage>
        <taxon>Bacteria</taxon>
        <taxon>Pseudomonadati</taxon>
        <taxon>Pseudomonadota</taxon>
        <taxon>Betaproteobacteria</taxon>
        <taxon>Burkholderiales</taxon>
        <taxon>Burkholderiaceae</taxon>
        <taxon>Pandoraea</taxon>
    </lineage>
</organism>
<dbReference type="Proteomes" id="UP000337189">
    <property type="component" value="Unassembled WGS sequence"/>
</dbReference>
<dbReference type="InterPro" id="IPR000073">
    <property type="entry name" value="AB_hydrolase_1"/>
</dbReference>
<evidence type="ECO:0000313" key="3">
    <source>
        <dbReference type="EMBL" id="VVD77364.1"/>
    </source>
</evidence>
<name>A0A5E4SSY5_9BURK</name>
<proteinExistence type="predicted"/>
<dbReference type="PANTHER" id="PTHR43798:SF31">
    <property type="entry name" value="AB HYDROLASE SUPERFAMILY PROTEIN YCLE"/>
    <property type="match status" value="1"/>
</dbReference>
<protein>
    <submittedName>
        <fullName evidence="3">Alpha/beta hydrolase</fullName>
    </submittedName>
</protein>
<evidence type="ECO:0000256" key="1">
    <source>
        <dbReference type="ARBA" id="ARBA00022801"/>
    </source>
</evidence>
<dbReference type="Gene3D" id="3.40.50.1820">
    <property type="entry name" value="alpha/beta hydrolase"/>
    <property type="match status" value="1"/>
</dbReference>
<dbReference type="OrthoDB" id="9780765at2"/>
<accession>A0A5E4SSY5</accession>
<evidence type="ECO:0000259" key="2">
    <source>
        <dbReference type="Pfam" id="PF00561"/>
    </source>
</evidence>
<sequence>MTNLSCAMLGFTPFGNGPEPVLVLHDWLGDHTNYDTLLPYLDGATFTYVFVDLRGYGRSKHLRGCYTIDEIATDCLGVADALGWTRFHVVGHSMTGMATQRLAANVPSRIKSAVAVCPLSAAGNRLPPEAAEFFALTCENDDAFRRLVKFVTGGVKGVPDDWVDAKLRRNRESVAAACRRRYLDMMTMTDFVDEVRGLSTPWLVIVGDKDPGLDAEAMKQTFLAWHPNAQLTEMKDCGHYPMQTNAPAFATLMETFLRAHTR</sequence>
<keyword evidence="1 3" id="KW-0378">Hydrolase</keyword>